<comment type="caution">
    <text evidence="1">The sequence shown here is derived from an EMBL/GenBank/DDBJ whole genome shotgun (WGS) entry which is preliminary data.</text>
</comment>
<accession>A0A2S8STC5</accession>
<organism evidence="1 2">
    <name type="scientific">Abditibacterium utsteinense</name>
    <dbReference type="NCBI Taxonomy" id="1960156"/>
    <lineage>
        <taxon>Bacteria</taxon>
        <taxon>Pseudomonadati</taxon>
        <taxon>Abditibacteriota</taxon>
        <taxon>Abditibacteriia</taxon>
        <taxon>Abditibacteriales</taxon>
        <taxon>Abditibacteriaceae</taxon>
        <taxon>Abditibacterium</taxon>
    </lineage>
</organism>
<gene>
    <name evidence="1" type="ORF">B1R32_10776</name>
</gene>
<protein>
    <submittedName>
        <fullName evidence="1">Phage-related protein</fullName>
    </submittedName>
</protein>
<keyword evidence="2" id="KW-1185">Reference proteome</keyword>
<reference evidence="1 2" key="1">
    <citation type="journal article" date="2018" name="Syst. Appl. Microbiol.">
        <title>Abditibacterium utsteinense sp. nov., the first cultivated member of candidate phylum FBP, isolated from ice-free Antarctic soil samples.</title>
        <authorList>
            <person name="Tahon G."/>
            <person name="Tytgat B."/>
            <person name="Lebbe L."/>
            <person name="Carlier A."/>
            <person name="Willems A."/>
        </authorList>
    </citation>
    <scope>NUCLEOTIDE SEQUENCE [LARGE SCALE GENOMIC DNA]</scope>
    <source>
        <strain evidence="1 2">LMG 29911</strain>
    </source>
</reference>
<dbReference type="Proteomes" id="UP000237684">
    <property type="component" value="Unassembled WGS sequence"/>
</dbReference>
<proteinExistence type="predicted"/>
<name>A0A2S8STC5_9BACT</name>
<evidence type="ECO:0000313" key="1">
    <source>
        <dbReference type="EMBL" id="PQV64051.1"/>
    </source>
</evidence>
<dbReference type="EMBL" id="NIGF01000007">
    <property type="protein sequence ID" value="PQV64051.1"/>
    <property type="molecule type" value="Genomic_DNA"/>
</dbReference>
<dbReference type="InParanoid" id="A0A2S8STC5"/>
<dbReference type="Pfam" id="PF05973">
    <property type="entry name" value="Gp49"/>
    <property type="match status" value="1"/>
</dbReference>
<evidence type="ECO:0000313" key="2">
    <source>
        <dbReference type="Proteomes" id="UP000237684"/>
    </source>
</evidence>
<dbReference type="AlphaFoldDB" id="A0A2S8STC5"/>
<sequence>MAGAPREVEIQIRLICALDAVYQAAHTKCDIIRAMNGEDKPLVWLHGEVKTPPFTPAARFETGLLLRQLQQGENLGMPHSRPMPSIGKRCHELRVRDENKNWRIMLRIDDDAIIIAEVFNKTTRETPQSVIDNCGRRLNKFDADSEEKTNESSQT</sequence>
<dbReference type="InterPro" id="IPR009241">
    <property type="entry name" value="HigB-like"/>
</dbReference>